<keyword evidence="3" id="KW-1185">Reference proteome</keyword>
<evidence type="ECO:0000256" key="1">
    <source>
        <dbReference type="SAM" id="MobiDB-lite"/>
    </source>
</evidence>
<gene>
    <name evidence="2" type="ORF">J4Q44_G00020440</name>
</gene>
<organism evidence="2 3">
    <name type="scientific">Coregonus suidteri</name>
    <dbReference type="NCBI Taxonomy" id="861788"/>
    <lineage>
        <taxon>Eukaryota</taxon>
        <taxon>Metazoa</taxon>
        <taxon>Chordata</taxon>
        <taxon>Craniata</taxon>
        <taxon>Vertebrata</taxon>
        <taxon>Euteleostomi</taxon>
        <taxon>Actinopterygii</taxon>
        <taxon>Neopterygii</taxon>
        <taxon>Teleostei</taxon>
        <taxon>Protacanthopterygii</taxon>
        <taxon>Salmoniformes</taxon>
        <taxon>Salmonidae</taxon>
        <taxon>Coregoninae</taxon>
        <taxon>Coregonus</taxon>
    </lineage>
</organism>
<reference evidence="2 3" key="1">
    <citation type="submission" date="2021-04" db="EMBL/GenBank/DDBJ databases">
        <authorList>
            <person name="De Guttry C."/>
            <person name="Zahm M."/>
            <person name="Klopp C."/>
            <person name="Cabau C."/>
            <person name="Louis A."/>
            <person name="Berthelot C."/>
            <person name="Parey E."/>
            <person name="Roest Crollius H."/>
            <person name="Montfort J."/>
            <person name="Robinson-Rechavi M."/>
            <person name="Bucao C."/>
            <person name="Bouchez O."/>
            <person name="Gislard M."/>
            <person name="Lluch J."/>
            <person name="Milhes M."/>
            <person name="Lampietro C."/>
            <person name="Lopez Roques C."/>
            <person name="Donnadieu C."/>
            <person name="Braasch I."/>
            <person name="Desvignes T."/>
            <person name="Postlethwait J."/>
            <person name="Bobe J."/>
            <person name="Wedekind C."/>
            <person name="Guiguen Y."/>
        </authorList>
    </citation>
    <scope>NUCLEOTIDE SEQUENCE [LARGE SCALE GENOMIC DNA]</scope>
    <source>
        <strain evidence="2">Cs_M1</strain>
        <tissue evidence="2">Blood</tissue>
    </source>
</reference>
<accession>A0AAN8MB96</accession>
<evidence type="ECO:0000313" key="2">
    <source>
        <dbReference type="EMBL" id="KAK6326399.1"/>
    </source>
</evidence>
<dbReference type="Proteomes" id="UP001356427">
    <property type="component" value="Unassembled WGS sequence"/>
</dbReference>
<protein>
    <submittedName>
        <fullName evidence="2">Uncharacterized protein</fullName>
    </submittedName>
</protein>
<feature type="region of interest" description="Disordered" evidence="1">
    <location>
        <begin position="311"/>
        <end position="374"/>
    </location>
</feature>
<dbReference type="AlphaFoldDB" id="A0AAN8MB96"/>
<feature type="compositionally biased region" description="Acidic residues" evidence="1">
    <location>
        <begin position="364"/>
        <end position="374"/>
    </location>
</feature>
<feature type="compositionally biased region" description="Basic and acidic residues" evidence="1">
    <location>
        <begin position="61"/>
        <end position="79"/>
    </location>
</feature>
<proteinExistence type="predicted"/>
<evidence type="ECO:0000313" key="3">
    <source>
        <dbReference type="Proteomes" id="UP001356427"/>
    </source>
</evidence>
<name>A0AAN8MB96_9TELE</name>
<comment type="caution">
    <text evidence="2">The sequence shown here is derived from an EMBL/GenBank/DDBJ whole genome shotgun (WGS) entry which is preliminary data.</text>
</comment>
<dbReference type="EMBL" id="JAGTTL010000002">
    <property type="protein sequence ID" value="KAK6326399.1"/>
    <property type="molecule type" value="Genomic_DNA"/>
</dbReference>
<feature type="region of interest" description="Disordered" evidence="1">
    <location>
        <begin position="132"/>
        <end position="169"/>
    </location>
</feature>
<sequence>MFNKAMNRGLSVSMSRRRAVYDEEKIVSRGRGRSRTRCHCPTSIHTKEREGTDSVTQTVEHPQKAEEDVMNRGRSESVPRRRARSIHTKERDGTDSVSLTVDYSQNAERDVMTRGRSVSIPQRMPITDDEKTVCRERGRSRTRRHCPTSIRTKERDGTDSVTQTVEHPQKAEGNVMNRVRSVSIHPRRPITKIVSHERGRSRTRHHCPTSIHTKERDGTDFQTVERSQKAEGDHMWEEQDLTLFEQKCNRMFKREREWLEDKRREIRKRKILWRQRKLEVEGRYLAKMEGLLEDMAWRVQALDLFTKKDGETKCGQSKKKNGQVTQVTGQYKAGDKSQLESKAERPEQKRKEREQRKERKGEEGGDGDDNGAGK</sequence>
<feature type="compositionally biased region" description="Basic and acidic residues" evidence="1">
    <location>
        <begin position="333"/>
        <end position="363"/>
    </location>
</feature>
<feature type="region of interest" description="Disordered" evidence="1">
    <location>
        <begin position="47"/>
        <end position="97"/>
    </location>
</feature>